<protein>
    <submittedName>
        <fullName evidence="8">Polysaccharide synthesis protein GtrA</fullName>
    </submittedName>
</protein>
<feature type="transmembrane region" description="Helical" evidence="6">
    <location>
        <begin position="21"/>
        <end position="47"/>
    </location>
</feature>
<dbReference type="RefSeq" id="WP_188581070.1">
    <property type="nucleotide sequence ID" value="NZ_BMCT01000005.1"/>
</dbReference>
<reference evidence="8" key="2">
    <citation type="submission" date="2020-09" db="EMBL/GenBank/DDBJ databases">
        <authorList>
            <person name="Sun Q."/>
            <person name="Sedlacek I."/>
        </authorList>
    </citation>
    <scope>NUCLEOTIDE SEQUENCE</scope>
    <source>
        <strain evidence="8">CCM 7897</strain>
    </source>
</reference>
<evidence type="ECO:0000256" key="5">
    <source>
        <dbReference type="ARBA" id="ARBA00023136"/>
    </source>
</evidence>
<evidence type="ECO:0000256" key="2">
    <source>
        <dbReference type="ARBA" id="ARBA00009399"/>
    </source>
</evidence>
<feature type="domain" description="GtrA/DPMS transmembrane" evidence="7">
    <location>
        <begin position="27"/>
        <end position="141"/>
    </location>
</feature>
<comment type="similarity">
    <text evidence="2">Belongs to the GtrA family.</text>
</comment>
<proteinExistence type="inferred from homology"/>
<evidence type="ECO:0000256" key="1">
    <source>
        <dbReference type="ARBA" id="ARBA00004141"/>
    </source>
</evidence>
<sequence length="159" mass="17239">MSLSRSWLLDRLRAFGASDALLLKAMRFGMIGVLSGLVFAGVTSLFAGPMGVGPKLSSVAGYVASMPLNFIGNRRFSFRSQNGLAGDLARFVLLHACNILITTFAMGAVVDVLGLHYAFGIVAAVVLVPCVNFAVMNWWVFRKNIARPDVSRDTLKRRT</sequence>
<name>A0A917C6R3_9HYPH</name>
<keyword evidence="4 6" id="KW-1133">Transmembrane helix</keyword>
<evidence type="ECO:0000256" key="4">
    <source>
        <dbReference type="ARBA" id="ARBA00022989"/>
    </source>
</evidence>
<organism evidence="8 9">
    <name type="scientific">Azorhizobium oxalatiphilum</name>
    <dbReference type="NCBI Taxonomy" id="980631"/>
    <lineage>
        <taxon>Bacteria</taxon>
        <taxon>Pseudomonadati</taxon>
        <taxon>Pseudomonadota</taxon>
        <taxon>Alphaproteobacteria</taxon>
        <taxon>Hyphomicrobiales</taxon>
        <taxon>Xanthobacteraceae</taxon>
        <taxon>Azorhizobium</taxon>
    </lineage>
</organism>
<evidence type="ECO:0000313" key="9">
    <source>
        <dbReference type="Proteomes" id="UP000606044"/>
    </source>
</evidence>
<dbReference type="GO" id="GO:0000271">
    <property type="term" value="P:polysaccharide biosynthetic process"/>
    <property type="evidence" value="ECO:0007669"/>
    <property type="project" value="InterPro"/>
</dbReference>
<dbReference type="InterPro" id="IPR007267">
    <property type="entry name" value="GtrA_DPMS_TM"/>
</dbReference>
<dbReference type="PANTHER" id="PTHR38459:SF1">
    <property type="entry name" value="PROPHAGE BACTOPRENOL-LINKED GLUCOSE TRANSLOCASE HOMOLOG"/>
    <property type="match status" value="1"/>
</dbReference>
<evidence type="ECO:0000259" key="7">
    <source>
        <dbReference type="Pfam" id="PF04138"/>
    </source>
</evidence>
<keyword evidence="5 6" id="KW-0472">Membrane</keyword>
<dbReference type="Proteomes" id="UP000606044">
    <property type="component" value="Unassembled WGS sequence"/>
</dbReference>
<comment type="caution">
    <text evidence="8">The sequence shown here is derived from an EMBL/GenBank/DDBJ whole genome shotgun (WGS) entry which is preliminary data.</text>
</comment>
<keyword evidence="3 6" id="KW-0812">Transmembrane</keyword>
<dbReference type="EMBL" id="BMCT01000005">
    <property type="protein sequence ID" value="GGF72947.1"/>
    <property type="molecule type" value="Genomic_DNA"/>
</dbReference>
<dbReference type="Pfam" id="PF04138">
    <property type="entry name" value="GtrA_DPMS_TM"/>
    <property type="match status" value="1"/>
</dbReference>
<dbReference type="InterPro" id="IPR051401">
    <property type="entry name" value="GtrA_CellWall_Glycosyl"/>
</dbReference>
<feature type="transmembrane region" description="Helical" evidence="6">
    <location>
        <begin position="116"/>
        <end position="141"/>
    </location>
</feature>
<dbReference type="AlphaFoldDB" id="A0A917C6R3"/>
<evidence type="ECO:0000256" key="6">
    <source>
        <dbReference type="SAM" id="Phobius"/>
    </source>
</evidence>
<reference evidence="8" key="1">
    <citation type="journal article" date="2014" name="Int. J. Syst. Evol. Microbiol.">
        <title>Complete genome sequence of Corynebacterium casei LMG S-19264T (=DSM 44701T), isolated from a smear-ripened cheese.</title>
        <authorList>
            <consortium name="US DOE Joint Genome Institute (JGI-PGF)"/>
            <person name="Walter F."/>
            <person name="Albersmeier A."/>
            <person name="Kalinowski J."/>
            <person name="Ruckert C."/>
        </authorList>
    </citation>
    <scope>NUCLEOTIDE SEQUENCE</scope>
    <source>
        <strain evidence="8">CCM 7897</strain>
    </source>
</reference>
<accession>A0A917C6R3</accession>
<evidence type="ECO:0000256" key="3">
    <source>
        <dbReference type="ARBA" id="ARBA00022692"/>
    </source>
</evidence>
<dbReference type="PANTHER" id="PTHR38459">
    <property type="entry name" value="PROPHAGE BACTOPRENOL-LINKED GLUCOSE TRANSLOCASE HOMOLOG"/>
    <property type="match status" value="1"/>
</dbReference>
<comment type="subcellular location">
    <subcellularLocation>
        <location evidence="1">Membrane</location>
        <topology evidence="1">Multi-pass membrane protein</topology>
    </subcellularLocation>
</comment>
<dbReference type="GO" id="GO:0005886">
    <property type="term" value="C:plasma membrane"/>
    <property type="evidence" value="ECO:0007669"/>
    <property type="project" value="TreeGrafter"/>
</dbReference>
<feature type="transmembrane region" description="Helical" evidence="6">
    <location>
        <begin position="88"/>
        <end position="110"/>
    </location>
</feature>
<evidence type="ECO:0000313" key="8">
    <source>
        <dbReference type="EMBL" id="GGF72947.1"/>
    </source>
</evidence>
<feature type="transmembrane region" description="Helical" evidence="6">
    <location>
        <begin position="59"/>
        <end position="76"/>
    </location>
</feature>
<gene>
    <name evidence="8" type="ORF">GCM10007301_35940</name>
</gene>
<keyword evidence="9" id="KW-1185">Reference proteome</keyword>